<evidence type="ECO:0000313" key="4">
    <source>
        <dbReference type="EMBL" id="KAG9228954.1"/>
    </source>
</evidence>
<dbReference type="GO" id="GO:0003677">
    <property type="term" value="F:DNA binding"/>
    <property type="evidence" value="ECO:0007669"/>
    <property type="project" value="InterPro"/>
</dbReference>
<organism evidence="4 5">
    <name type="scientific">Amylocarpus encephaloides</name>
    <dbReference type="NCBI Taxonomy" id="45428"/>
    <lineage>
        <taxon>Eukaryota</taxon>
        <taxon>Fungi</taxon>
        <taxon>Dikarya</taxon>
        <taxon>Ascomycota</taxon>
        <taxon>Pezizomycotina</taxon>
        <taxon>Leotiomycetes</taxon>
        <taxon>Helotiales</taxon>
        <taxon>Helotiales incertae sedis</taxon>
        <taxon>Amylocarpus</taxon>
    </lineage>
</organism>
<gene>
    <name evidence="4" type="ORF">BJ875DRAFT_524759</name>
</gene>
<dbReference type="InterPro" id="IPR013762">
    <property type="entry name" value="Integrase-like_cat_sf"/>
</dbReference>
<dbReference type="SUPFAM" id="SSF56349">
    <property type="entry name" value="DNA breaking-rejoining enzymes"/>
    <property type="match status" value="1"/>
</dbReference>
<feature type="region of interest" description="Disordered" evidence="2">
    <location>
        <begin position="302"/>
        <end position="331"/>
    </location>
</feature>
<dbReference type="Gene3D" id="1.10.443.10">
    <property type="entry name" value="Intergrase catalytic core"/>
    <property type="match status" value="1"/>
</dbReference>
<evidence type="ECO:0008006" key="6">
    <source>
        <dbReference type="Google" id="ProtNLM"/>
    </source>
</evidence>
<name>A0A9P7Y897_9HELO</name>
<protein>
    <recommendedName>
        <fullName evidence="6">Tyr recombinase domain-containing protein</fullName>
    </recommendedName>
</protein>
<keyword evidence="1" id="KW-0233">DNA recombination</keyword>
<evidence type="ECO:0000256" key="2">
    <source>
        <dbReference type="SAM" id="MobiDB-lite"/>
    </source>
</evidence>
<evidence type="ECO:0000256" key="3">
    <source>
        <dbReference type="SAM" id="SignalP"/>
    </source>
</evidence>
<accession>A0A9P7Y897</accession>
<comment type="caution">
    <text evidence="4">The sequence shown here is derived from an EMBL/GenBank/DDBJ whole genome shotgun (WGS) entry which is preliminary data.</text>
</comment>
<dbReference type="GO" id="GO:0006310">
    <property type="term" value="P:DNA recombination"/>
    <property type="evidence" value="ECO:0007669"/>
    <property type="project" value="UniProtKB-KW"/>
</dbReference>
<feature type="compositionally biased region" description="Basic and acidic residues" evidence="2">
    <location>
        <begin position="308"/>
        <end position="323"/>
    </location>
</feature>
<feature type="signal peptide" evidence="3">
    <location>
        <begin position="1"/>
        <end position="17"/>
    </location>
</feature>
<dbReference type="EMBL" id="MU251836">
    <property type="protein sequence ID" value="KAG9228954.1"/>
    <property type="molecule type" value="Genomic_DNA"/>
</dbReference>
<evidence type="ECO:0000313" key="5">
    <source>
        <dbReference type="Proteomes" id="UP000824998"/>
    </source>
</evidence>
<dbReference type="GO" id="GO:0015074">
    <property type="term" value="P:DNA integration"/>
    <property type="evidence" value="ECO:0007669"/>
    <property type="project" value="InterPro"/>
</dbReference>
<keyword evidence="3" id="KW-0732">Signal</keyword>
<proteinExistence type="predicted"/>
<sequence length="469" mass="51058">MAKALSMVLVAAIAARTGDVTKAPLEVHKLPFLCFKDITLKLVDGNSLYHLEAKVLIRNEKGDNASSLTGEQVIEIGRPIWKLFGGATIDQVLHAATSRRDKTVQWTHPYRPVLCAFLHNSSVLTDKPAGNHQLSNTMRTIAPRAGFIAELRAHDLRRGAARDAANLKKPITGHATQAVAASLGHSENSHARGVTAKYVGSIAEAVWIKRVEEDIRDSFEDDGIAESFVGKRRMLLPSQVTQLCGEAHLDPSIPSNRRKAARWQREDAVKDWARGAVNAASAINHTAPLTAEKALTEYTQSMINAPPRGDKPSKKELKRKAPEGDDDDAGAEMEDLGGLFIDPRLLTGALDFDALEKEDIDRDHQYPRAAVADAYVNEMLSSAPEEAGPPELRIGGVDFVRLFSKINVSANQTLAMPGHAAKKAALIASAYSGHSRGPLSLWLFSCENVEFGCPYKSSLKSAVFEHERS</sequence>
<dbReference type="OrthoDB" id="4369634at2759"/>
<reference evidence="4" key="1">
    <citation type="journal article" date="2021" name="IMA Fungus">
        <title>Genomic characterization of three marine fungi, including Emericellopsis atlantica sp. nov. with signatures of a generalist lifestyle and marine biomass degradation.</title>
        <authorList>
            <person name="Hagestad O.C."/>
            <person name="Hou L."/>
            <person name="Andersen J.H."/>
            <person name="Hansen E.H."/>
            <person name="Altermark B."/>
            <person name="Li C."/>
            <person name="Kuhnert E."/>
            <person name="Cox R.J."/>
            <person name="Crous P.W."/>
            <person name="Spatafora J.W."/>
            <person name="Lail K."/>
            <person name="Amirebrahimi M."/>
            <person name="Lipzen A."/>
            <person name="Pangilinan J."/>
            <person name="Andreopoulos W."/>
            <person name="Hayes R.D."/>
            <person name="Ng V."/>
            <person name="Grigoriev I.V."/>
            <person name="Jackson S.A."/>
            <person name="Sutton T.D.S."/>
            <person name="Dobson A.D.W."/>
            <person name="Rama T."/>
        </authorList>
    </citation>
    <scope>NUCLEOTIDE SEQUENCE</scope>
    <source>
        <strain evidence="4">TRa018bII</strain>
    </source>
</reference>
<evidence type="ECO:0000256" key="1">
    <source>
        <dbReference type="ARBA" id="ARBA00023172"/>
    </source>
</evidence>
<keyword evidence="5" id="KW-1185">Reference proteome</keyword>
<dbReference type="InterPro" id="IPR011010">
    <property type="entry name" value="DNA_brk_join_enz"/>
</dbReference>
<dbReference type="AlphaFoldDB" id="A0A9P7Y897"/>
<feature type="chain" id="PRO_5040426995" description="Tyr recombinase domain-containing protein" evidence="3">
    <location>
        <begin position="18"/>
        <end position="469"/>
    </location>
</feature>
<dbReference type="Proteomes" id="UP000824998">
    <property type="component" value="Unassembled WGS sequence"/>
</dbReference>